<dbReference type="SUPFAM" id="SSF82171">
    <property type="entry name" value="DPP6 N-terminal domain-like"/>
    <property type="match status" value="1"/>
</dbReference>
<keyword evidence="5" id="KW-1185">Reference proteome</keyword>
<keyword evidence="1" id="KW-0732">Signal</keyword>
<feature type="chain" id="PRO_5047434825" evidence="1">
    <location>
        <begin position="23"/>
        <end position="784"/>
    </location>
</feature>
<dbReference type="Pfam" id="PF00326">
    <property type="entry name" value="Peptidase_S9"/>
    <property type="match status" value="1"/>
</dbReference>
<dbReference type="InterPro" id="IPR050278">
    <property type="entry name" value="Serine_Prot_S9B/DPPIV"/>
</dbReference>
<feature type="domain" description="Dipeptidylpeptidase IV N-terminal" evidence="3">
    <location>
        <begin position="234"/>
        <end position="504"/>
    </location>
</feature>
<dbReference type="RefSeq" id="WP_338398210.1">
    <property type="nucleotide sequence ID" value="NZ_AP025293.1"/>
</dbReference>
<dbReference type="InterPro" id="IPR001375">
    <property type="entry name" value="Peptidase_S9_cat"/>
</dbReference>
<evidence type="ECO:0000259" key="2">
    <source>
        <dbReference type="Pfam" id="PF00326"/>
    </source>
</evidence>
<feature type="signal peptide" evidence="1">
    <location>
        <begin position="1"/>
        <end position="22"/>
    </location>
</feature>
<proteinExistence type="predicted"/>
<reference evidence="4 5" key="1">
    <citation type="submission" date="2021-12" db="EMBL/GenBank/DDBJ databases">
        <title>Genome sequencing of bacteria with rrn-lacking chromosome and rrn-plasmid.</title>
        <authorList>
            <person name="Anda M."/>
            <person name="Iwasaki W."/>
        </authorList>
    </citation>
    <scope>NUCLEOTIDE SEQUENCE [LARGE SCALE GENOMIC DNA]</scope>
    <source>
        <strain evidence="4 5">NBRC 101262</strain>
        <plasmid evidence="4 5">pPP1</plasmid>
    </source>
</reference>
<protein>
    <submittedName>
        <fullName evidence="4">Peptidase S9</fullName>
    </submittedName>
</protein>
<dbReference type="Proteomes" id="UP001354989">
    <property type="component" value="Plasmid pPP1"/>
</dbReference>
<accession>A0ABN6LCU9</accession>
<dbReference type="InterPro" id="IPR002469">
    <property type="entry name" value="Peptidase_S9B_N"/>
</dbReference>
<dbReference type="Pfam" id="PF00930">
    <property type="entry name" value="DPPIV_N"/>
    <property type="match status" value="1"/>
</dbReference>
<name>A0ABN6LCU9_9BACT</name>
<dbReference type="Gene3D" id="3.40.50.1820">
    <property type="entry name" value="alpha/beta hydrolase"/>
    <property type="match status" value="1"/>
</dbReference>
<gene>
    <name evidence="4" type="ORF">PEPS_32800</name>
</gene>
<evidence type="ECO:0000313" key="4">
    <source>
        <dbReference type="EMBL" id="BDD01000.1"/>
    </source>
</evidence>
<keyword evidence="4" id="KW-0614">Plasmid</keyword>
<dbReference type="EMBL" id="AP025293">
    <property type="protein sequence ID" value="BDD01000.1"/>
    <property type="molecule type" value="Genomic_DNA"/>
</dbReference>
<dbReference type="Gene3D" id="2.140.10.30">
    <property type="entry name" value="Dipeptidylpeptidase IV, N-terminal domain"/>
    <property type="match status" value="1"/>
</dbReference>
<organism evidence="4 5">
    <name type="scientific">Persicobacter psychrovividus</name>
    <dbReference type="NCBI Taxonomy" id="387638"/>
    <lineage>
        <taxon>Bacteria</taxon>
        <taxon>Pseudomonadati</taxon>
        <taxon>Bacteroidota</taxon>
        <taxon>Cytophagia</taxon>
        <taxon>Cytophagales</taxon>
        <taxon>Persicobacteraceae</taxon>
        <taxon>Persicobacter</taxon>
    </lineage>
</organism>
<dbReference type="InterPro" id="IPR029058">
    <property type="entry name" value="AB_hydrolase_fold"/>
</dbReference>
<evidence type="ECO:0000259" key="3">
    <source>
        <dbReference type="Pfam" id="PF00930"/>
    </source>
</evidence>
<dbReference type="PANTHER" id="PTHR11731">
    <property type="entry name" value="PROTEASE FAMILY S9B,C DIPEPTIDYL-PEPTIDASE IV-RELATED"/>
    <property type="match status" value="1"/>
</dbReference>
<dbReference type="PANTHER" id="PTHR11731:SF193">
    <property type="entry name" value="DIPEPTIDYL PEPTIDASE 9"/>
    <property type="match status" value="1"/>
</dbReference>
<sequence>MKIFRRAIILLLFCTFFSEVNAQTTTPKLDIATLMQGDAFVGHLPDGAFWSIDGRAVYYHRKKDDNAYASLYRYDLETKNTMEVPESDYPYIPRNIVWNAERSQGAYLWQGNIYLVRQDSNKGQLAYQSTQRSGSLAWVDQGLTFTQNGNLYLLEQQPFALRQLTDFRSGTDPKTKKISAQKKWLKEDQLREFEILSAWDQRKKGKEAHLKATSVQALKPIYFGGASLYTVKASKDAKIIFYTTYTPAKATKTKMPKWVTASGYVEYGSYRSKVGDKQPTYRSYLYHVEEDTVVEINTATIEGIKDRPQYLKNYLQAGQEWQAEGEKEREVMIHEPVFSSDGKQAVVVIRSADNKDRWLMSLDLQNGTLSLLDRQHDDAWVGGPNISSWNGSRGALGWIDDEQVWFQSEKTGYSHLYTVNVTTKKIKALTKGDFEILEAELTQDKEAFFLLSNKKTPMEQHVYRMSVKGGKMEPLTQQSGGYSFTVSPDEKMLALRFSTANKPWELMLKPATAKSAMVAITHSTTPAFEAFEWRMPALKTFEARDGQQVYGRMFRPEEPNNKAVIFVHGAGYLQNVHSWWSAYFREYMFHNFLADQGYTVFHIDYRGSAGYGRDWRTGIYRHMGGKDLTDHEDAVKWLKQNYGIEKVGIYGGSYGGFMTLMAMFNAPALFDAGAAIRSVTDWAHYNHGYTSNILNTPAQDPKAYYDSSPIYFADGLQGPLLILHGMEDDNVQFQDVVRLNQKLIELGKENWQMALYPIEPHGFREANSWTDEYKRIFKLFEEHL</sequence>
<evidence type="ECO:0000313" key="5">
    <source>
        <dbReference type="Proteomes" id="UP001354989"/>
    </source>
</evidence>
<dbReference type="SUPFAM" id="SSF53474">
    <property type="entry name" value="alpha/beta-Hydrolases"/>
    <property type="match status" value="1"/>
</dbReference>
<evidence type="ECO:0000256" key="1">
    <source>
        <dbReference type="SAM" id="SignalP"/>
    </source>
</evidence>
<feature type="domain" description="Peptidase S9 prolyl oligopeptidase catalytic" evidence="2">
    <location>
        <begin position="591"/>
        <end position="784"/>
    </location>
</feature>
<geneLocation type="plasmid" evidence="4 5">
    <name>pPP1</name>
</geneLocation>